<evidence type="ECO:0000256" key="14">
    <source>
        <dbReference type="ARBA" id="ARBA00023288"/>
    </source>
</evidence>
<evidence type="ECO:0000256" key="12">
    <source>
        <dbReference type="ARBA" id="ARBA00023157"/>
    </source>
</evidence>
<dbReference type="GO" id="GO:0046872">
    <property type="term" value="F:metal ion binding"/>
    <property type="evidence" value="ECO:0007669"/>
    <property type="project" value="UniProtKB-KW"/>
</dbReference>
<keyword evidence="14" id="KW-0449">Lipoprotein</keyword>
<dbReference type="PROSITE" id="PS52012">
    <property type="entry name" value="CFEM"/>
    <property type="match status" value="1"/>
</dbReference>
<organism evidence="19 20">
    <name type="scientific">Sordaria brevicollis</name>
    <dbReference type="NCBI Taxonomy" id="83679"/>
    <lineage>
        <taxon>Eukaryota</taxon>
        <taxon>Fungi</taxon>
        <taxon>Dikarya</taxon>
        <taxon>Ascomycota</taxon>
        <taxon>Pezizomycotina</taxon>
        <taxon>Sordariomycetes</taxon>
        <taxon>Sordariomycetidae</taxon>
        <taxon>Sordariales</taxon>
        <taxon>Sordariaceae</taxon>
        <taxon>Sordaria</taxon>
    </lineage>
</organism>
<evidence type="ECO:0000256" key="1">
    <source>
        <dbReference type="ARBA" id="ARBA00004609"/>
    </source>
</evidence>
<name>A0AAE0P9E5_SORBR</name>
<comment type="caution">
    <text evidence="19">The sequence shown here is derived from an EMBL/GenBank/DDBJ whole genome shotgun (WGS) entry which is preliminary data.</text>
</comment>
<dbReference type="InterPro" id="IPR051735">
    <property type="entry name" value="CFEM_domain"/>
</dbReference>
<comment type="similarity">
    <text evidence="3">Belongs to the RBT5 family.</text>
</comment>
<evidence type="ECO:0000256" key="9">
    <source>
        <dbReference type="ARBA" id="ARBA00022729"/>
    </source>
</evidence>
<comment type="subcellular location">
    <subcellularLocation>
        <location evidence="1">Cell membrane</location>
        <topology evidence="1">Lipid-anchor</topology>
        <topology evidence="1">GPI-anchor</topology>
    </subcellularLocation>
    <subcellularLocation>
        <location evidence="2">Secreted</location>
    </subcellularLocation>
</comment>
<keyword evidence="7" id="KW-0336">GPI-anchor</keyword>
<evidence type="ECO:0000259" key="18">
    <source>
        <dbReference type="PROSITE" id="PS52012"/>
    </source>
</evidence>
<feature type="region of interest" description="Disordered" evidence="16">
    <location>
        <begin position="225"/>
        <end position="252"/>
    </location>
</feature>
<comment type="caution">
    <text evidence="15">Lacks conserved residue(s) required for the propagation of feature annotation.</text>
</comment>
<evidence type="ECO:0000256" key="17">
    <source>
        <dbReference type="SAM" id="SignalP"/>
    </source>
</evidence>
<keyword evidence="9 17" id="KW-0732">Signal</keyword>
<feature type="chain" id="PRO_5042217509" description="CFEM domain-containing protein" evidence="17">
    <location>
        <begin position="18"/>
        <end position="283"/>
    </location>
</feature>
<dbReference type="PANTHER" id="PTHR37928">
    <property type="entry name" value="CFEM DOMAIN PROTEIN (AFU_ORTHOLOGUE AFUA_6G14090)"/>
    <property type="match status" value="1"/>
</dbReference>
<dbReference type="PANTHER" id="PTHR37928:SF1">
    <property type="entry name" value="CFEM DOMAIN PROTEIN (AFU_ORTHOLOGUE AFUA_6G14090)"/>
    <property type="match status" value="1"/>
</dbReference>
<keyword evidence="13" id="KW-0325">Glycoprotein</keyword>
<reference evidence="19" key="2">
    <citation type="submission" date="2023-07" db="EMBL/GenBank/DDBJ databases">
        <authorList>
            <consortium name="Lawrence Berkeley National Laboratory"/>
            <person name="Haridas S."/>
            <person name="Hensen N."/>
            <person name="Bonometti L."/>
            <person name="Westerberg I."/>
            <person name="Brannstrom I.O."/>
            <person name="Guillou S."/>
            <person name="Cros-Aarteil S."/>
            <person name="Calhoun S."/>
            <person name="Kuo A."/>
            <person name="Mondo S."/>
            <person name="Pangilinan J."/>
            <person name="Riley R."/>
            <person name="LaButti K."/>
            <person name="Andreopoulos B."/>
            <person name="Lipzen A."/>
            <person name="Chen C."/>
            <person name="Yanf M."/>
            <person name="Daum C."/>
            <person name="Ng V."/>
            <person name="Clum A."/>
            <person name="Steindorff A."/>
            <person name="Ohm R."/>
            <person name="Martin F."/>
            <person name="Silar P."/>
            <person name="Natvig D."/>
            <person name="Lalanne C."/>
            <person name="Gautier V."/>
            <person name="Ament-velasquez S.L."/>
            <person name="Kruys A."/>
            <person name="Hutchinson M.I."/>
            <person name="Powell A.J."/>
            <person name="Barry K."/>
            <person name="Miller A.N."/>
            <person name="Grigoriev I.V."/>
            <person name="Debuchy R."/>
            <person name="Gladieux P."/>
            <person name="Thoren M.H."/>
            <person name="Johannesson H."/>
        </authorList>
    </citation>
    <scope>NUCLEOTIDE SEQUENCE</scope>
    <source>
        <strain evidence="19">FGSC 1904</strain>
    </source>
</reference>
<evidence type="ECO:0000256" key="3">
    <source>
        <dbReference type="ARBA" id="ARBA00010031"/>
    </source>
</evidence>
<dbReference type="AlphaFoldDB" id="A0AAE0P9E5"/>
<dbReference type="Pfam" id="PF05730">
    <property type="entry name" value="CFEM"/>
    <property type="match status" value="1"/>
</dbReference>
<evidence type="ECO:0000256" key="6">
    <source>
        <dbReference type="ARBA" id="ARBA00022617"/>
    </source>
</evidence>
<evidence type="ECO:0000256" key="13">
    <source>
        <dbReference type="ARBA" id="ARBA00023180"/>
    </source>
</evidence>
<feature type="region of interest" description="Disordered" evidence="16">
    <location>
        <begin position="159"/>
        <end position="186"/>
    </location>
</feature>
<keyword evidence="11" id="KW-0472">Membrane</keyword>
<evidence type="ECO:0000256" key="10">
    <source>
        <dbReference type="ARBA" id="ARBA00023004"/>
    </source>
</evidence>
<evidence type="ECO:0000256" key="2">
    <source>
        <dbReference type="ARBA" id="ARBA00004613"/>
    </source>
</evidence>
<evidence type="ECO:0000256" key="4">
    <source>
        <dbReference type="ARBA" id="ARBA00022475"/>
    </source>
</evidence>
<feature type="compositionally biased region" description="Basic and acidic residues" evidence="16">
    <location>
        <begin position="236"/>
        <end position="245"/>
    </location>
</feature>
<feature type="domain" description="CFEM" evidence="18">
    <location>
        <begin position="1"/>
        <end position="118"/>
    </location>
</feature>
<dbReference type="GO" id="GO:0005576">
    <property type="term" value="C:extracellular region"/>
    <property type="evidence" value="ECO:0007669"/>
    <property type="project" value="UniProtKB-SubCell"/>
</dbReference>
<keyword evidence="5" id="KW-0964">Secreted</keyword>
<evidence type="ECO:0000256" key="11">
    <source>
        <dbReference type="ARBA" id="ARBA00023136"/>
    </source>
</evidence>
<proteinExistence type="inferred from homology"/>
<evidence type="ECO:0000256" key="16">
    <source>
        <dbReference type="SAM" id="MobiDB-lite"/>
    </source>
</evidence>
<dbReference type="Proteomes" id="UP001281003">
    <property type="component" value="Unassembled WGS sequence"/>
</dbReference>
<keyword evidence="4" id="KW-1003">Cell membrane</keyword>
<keyword evidence="10" id="KW-0408">Iron</keyword>
<protein>
    <recommendedName>
        <fullName evidence="18">CFEM domain-containing protein</fullName>
    </recommendedName>
</protein>
<dbReference type="GO" id="GO:0098552">
    <property type="term" value="C:side of membrane"/>
    <property type="evidence" value="ECO:0007669"/>
    <property type="project" value="UniProtKB-KW"/>
</dbReference>
<dbReference type="EMBL" id="JAUTDP010000010">
    <property type="protein sequence ID" value="KAK3395759.1"/>
    <property type="molecule type" value="Genomic_DNA"/>
</dbReference>
<keyword evidence="6" id="KW-0349">Heme</keyword>
<reference evidence="19" key="1">
    <citation type="journal article" date="2023" name="Mol. Phylogenet. Evol.">
        <title>Genome-scale phylogeny and comparative genomics of the fungal order Sordariales.</title>
        <authorList>
            <person name="Hensen N."/>
            <person name="Bonometti L."/>
            <person name="Westerberg I."/>
            <person name="Brannstrom I.O."/>
            <person name="Guillou S."/>
            <person name="Cros-Aarteil S."/>
            <person name="Calhoun S."/>
            <person name="Haridas S."/>
            <person name="Kuo A."/>
            <person name="Mondo S."/>
            <person name="Pangilinan J."/>
            <person name="Riley R."/>
            <person name="LaButti K."/>
            <person name="Andreopoulos B."/>
            <person name="Lipzen A."/>
            <person name="Chen C."/>
            <person name="Yan M."/>
            <person name="Daum C."/>
            <person name="Ng V."/>
            <person name="Clum A."/>
            <person name="Steindorff A."/>
            <person name="Ohm R.A."/>
            <person name="Martin F."/>
            <person name="Silar P."/>
            <person name="Natvig D.O."/>
            <person name="Lalanne C."/>
            <person name="Gautier V."/>
            <person name="Ament-Velasquez S.L."/>
            <person name="Kruys A."/>
            <person name="Hutchinson M.I."/>
            <person name="Powell A.J."/>
            <person name="Barry K."/>
            <person name="Miller A.N."/>
            <person name="Grigoriev I.V."/>
            <person name="Debuchy R."/>
            <person name="Gladieux P."/>
            <person name="Hiltunen Thoren M."/>
            <person name="Johannesson H."/>
        </authorList>
    </citation>
    <scope>NUCLEOTIDE SEQUENCE</scope>
    <source>
        <strain evidence="19">FGSC 1904</strain>
    </source>
</reference>
<evidence type="ECO:0000313" key="19">
    <source>
        <dbReference type="EMBL" id="KAK3395759.1"/>
    </source>
</evidence>
<evidence type="ECO:0000256" key="7">
    <source>
        <dbReference type="ARBA" id="ARBA00022622"/>
    </source>
</evidence>
<evidence type="ECO:0000256" key="8">
    <source>
        <dbReference type="ARBA" id="ARBA00022723"/>
    </source>
</evidence>
<evidence type="ECO:0000256" key="5">
    <source>
        <dbReference type="ARBA" id="ARBA00022525"/>
    </source>
</evidence>
<evidence type="ECO:0000256" key="15">
    <source>
        <dbReference type="PROSITE-ProRule" id="PRU01356"/>
    </source>
</evidence>
<evidence type="ECO:0000313" key="20">
    <source>
        <dbReference type="Proteomes" id="UP001281003"/>
    </source>
</evidence>
<feature type="signal peptide" evidence="17">
    <location>
        <begin position="1"/>
        <end position="17"/>
    </location>
</feature>
<keyword evidence="12" id="KW-1015">Disulfide bond</keyword>
<feature type="compositionally biased region" description="Low complexity" evidence="16">
    <location>
        <begin position="159"/>
        <end position="183"/>
    </location>
</feature>
<dbReference type="GO" id="GO:0005886">
    <property type="term" value="C:plasma membrane"/>
    <property type="evidence" value="ECO:0007669"/>
    <property type="project" value="UniProtKB-SubCell"/>
</dbReference>
<accession>A0AAE0P9E5</accession>
<dbReference type="InterPro" id="IPR008427">
    <property type="entry name" value="Extracellular_membr_CFEM_dom"/>
</dbReference>
<gene>
    <name evidence="19" type="ORF">B0T20DRAFT_509493</name>
</gene>
<keyword evidence="20" id="KW-1185">Reference proteome</keyword>
<sequence length="283" mass="28986">MNIISIIIGALAGSALSFEFVDLAPCGQTCLLNMFNQATALGCPPYLNGRPNLDCLCLQNSFVNGISDCAWASCPFVQDAENTLGLAAVYCTDPRYRSPTCADLPTTGIYPDNNIVNNNNNNGFNVNAAPRIDVLTYVSNGATYIATVTVTPAANANVAASSNNNNNNGGNNNNNNNNNNNGGLQTATAFVAPTGIGNTGVGNGVNNNVAATGNRVDYGNATSTVANSGSGATADADNKKNDAEGKGSGGAKKAAAARRFDIMPLGLAERVVAVVLGVFMMGF</sequence>
<keyword evidence="8" id="KW-0479">Metal-binding</keyword>